<dbReference type="EMBL" id="KK198756">
    <property type="protein sequence ID" value="KCW77126.1"/>
    <property type="molecule type" value="Genomic_DNA"/>
</dbReference>
<dbReference type="Pfam" id="PF23247">
    <property type="entry name" value="LRR_RPS2"/>
    <property type="match status" value="2"/>
</dbReference>
<dbReference type="InParanoid" id="A0A059CG27"/>
<accession>A0A059CG27</accession>
<dbReference type="Pfam" id="PF00931">
    <property type="entry name" value="NB-ARC"/>
    <property type="match status" value="1"/>
</dbReference>
<dbReference type="Gene3D" id="3.80.10.10">
    <property type="entry name" value="Ribonuclease Inhibitor"/>
    <property type="match status" value="2"/>
</dbReference>
<evidence type="ECO:0000256" key="4">
    <source>
        <dbReference type="ARBA" id="ARBA00022840"/>
    </source>
</evidence>
<dbReference type="Gene3D" id="1.10.8.430">
    <property type="entry name" value="Helical domain of apoptotic protease-activating factors"/>
    <property type="match status" value="1"/>
</dbReference>
<reference evidence="8" key="1">
    <citation type="submission" date="2013-07" db="EMBL/GenBank/DDBJ databases">
        <title>The genome of Eucalyptus grandis.</title>
        <authorList>
            <person name="Schmutz J."/>
            <person name="Hayes R."/>
            <person name="Myburg A."/>
            <person name="Tuskan G."/>
            <person name="Grattapaglia D."/>
            <person name="Rokhsar D.S."/>
        </authorList>
    </citation>
    <scope>NUCLEOTIDE SEQUENCE</scope>
    <source>
        <tissue evidence="8">Leaf extractions</tissue>
    </source>
</reference>
<proteinExistence type="inferred from homology"/>
<dbReference type="GO" id="GO:0005524">
    <property type="term" value="F:ATP binding"/>
    <property type="evidence" value="ECO:0007669"/>
    <property type="project" value="UniProtKB-KW"/>
</dbReference>
<keyword evidence="4" id="KW-0067">ATP-binding</keyword>
<evidence type="ECO:0000313" key="8">
    <source>
        <dbReference type="EMBL" id="KCW77126.1"/>
    </source>
</evidence>
<dbReference type="AlphaFoldDB" id="A0A059CG27"/>
<sequence length="1137" mass="130147">GYVLRYKRYVEHLENGVQELETAKERVQCSVNEAQYNGKLIHTDVKNWLESVTKEVDEAQHLLERSKSAQNPCFCEWIPNPLVRHKMGKKVKETTKDIQELYEKSRNSDIKKVYHENTPTGIINAATSATRSIDKKEDALESRASIIEDVMKAIADNNVHVIGVCGPGGVGKSKLLEDIKSRVQGEVLFDEFAMANVSRYPNIKEIQGEIADMLGLKLKNVETVSGRAKLLRQRLEQDSTRNILIILDNLWKKLELKEVGIPCEDDNKVRGCKLLLTSRFQNVLRIDMGSDREFQVNELKHGEARRLFERTIGDKVNDPEFKSLVDGVVKNCGGLPLFIVPLARMLKHGDSATWRNALDMEELDRRSQVELNYKDLKDDRIRSVFLVCALDSGRTSMRDFLIYCMGLGLYKKSNRTIENARYRLIKDLNSLKDSSLLLDCDDKVYFRMHDIFVDVAISIASTEWSALIGRKGDGFKKWSKDELRKCIAISFPGVGIEELPEKLDCPNLKMLLLLEHKLSLKIPPLFFEYMEKLQVLDITGLSFTSLPLSIELLENLKSLCLDQCRLEDVTIIGKLKGLQFLSFLDSTIARLPKEIGGLTELRFLDLTGCTELKVIEPGMLGNLVNLEELYMENSFGQWEAEDEAARSNASLVELKNMKNLSALSIAIPHSVNLPRDLPFGKLNNHKIHIGEVWDWFSEYKESRTLKLKLDSGNLLYEEWVQKCMQRTQDLHLDGLQEDYDSIHDLCGEGFQELKHLHVQNSPSFQMSSALHLRDWNRFFLENLNNLEKICRGRLALESFGKLKIVNVDNCGEIKHLFPLSMTRILSQLEEIKISRCHLMQQIVADAEAEDGDEIDDDPKVKSCKLRRLTLRNLPMITSFYKRADYPVDLFDAQQSPLMYSRCCASISATARSLRKLVMLEVSCCNNLRGIIAMEEGKGKAMETLKFHQLCTLKLSDLENLISFHSVGFAGDGLHPLFDEKLIFPKLEELHIKGVQQQELWNDKILRGSFCRLKVLKVKQCPNLMNVIPSFMWKRLHDCVESLTIEKCPSLRNLFTMLMAKSLGQLHYLVLGDCGEMEYIVAREEEKRGEAADIIVIPQIVTLYLHNMPKLRRFCQGKYILEWPSLKEFIVEDCKAVE</sequence>
<dbReference type="InterPro" id="IPR057135">
    <property type="entry name" value="At4g27190-like_LRR"/>
</dbReference>
<dbReference type="InterPro" id="IPR027417">
    <property type="entry name" value="P-loop_NTPase"/>
</dbReference>
<dbReference type="PANTHER" id="PTHR33463">
    <property type="entry name" value="NB-ARC DOMAIN-CONTAINING PROTEIN-RELATED"/>
    <property type="match status" value="1"/>
</dbReference>
<dbReference type="SUPFAM" id="SSF52058">
    <property type="entry name" value="L domain-like"/>
    <property type="match status" value="1"/>
</dbReference>
<evidence type="ECO:0000259" key="6">
    <source>
        <dbReference type="Pfam" id="PF00931"/>
    </source>
</evidence>
<feature type="domain" description="NB-ARC" evidence="6">
    <location>
        <begin position="147"/>
        <end position="314"/>
    </location>
</feature>
<dbReference type="SUPFAM" id="SSF52047">
    <property type="entry name" value="RNI-like"/>
    <property type="match status" value="1"/>
</dbReference>
<dbReference type="InterPro" id="IPR032675">
    <property type="entry name" value="LRR_dom_sf"/>
</dbReference>
<dbReference type="InterPro" id="IPR050905">
    <property type="entry name" value="Plant_NBS-LRR"/>
</dbReference>
<organism evidence="8">
    <name type="scientific">Eucalyptus grandis</name>
    <name type="common">Flooded gum</name>
    <dbReference type="NCBI Taxonomy" id="71139"/>
    <lineage>
        <taxon>Eukaryota</taxon>
        <taxon>Viridiplantae</taxon>
        <taxon>Streptophyta</taxon>
        <taxon>Embryophyta</taxon>
        <taxon>Tracheophyta</taxon>
        <taxon>Spermatophyta</taxon>
        <taxon>Magnoliopsida</taxon>
        <taxon>eudicotyledons</taxon>
        <taxon>Gunneridae</taxon>
        <taxon>Pentapetalae</taxon>
        <taxon>rosids</taxon>
        <taxon>malvids</taxon>
        <taxon>Myrtales</taxon>
        <taxon>Myrtaceae</taxon>
        <taxon>Myrtoideae</taxon>
        <taxon>Eucalypteae</taxon>
        <taxon>Eucalyptus</taxon>
    </lineage>
</organism>
<evidence type="ECO:0000256" key="1">
    <source>
        <dbReference type="ARBA" id="ARBA00008894"/>
    </source>
</evidence>
<keyword evidence="3" id="KW-0611">Plant defense</keyword>
<dbReference type="Gramene" id="KCW77126">
    <property type="protein sequence ID" value="KCW77126"/>
    <property type="gene ID" value="EUGRSUZ_D01468"/>
</dbReference>
<gene>
    <name evidence="8" type="ORF">EUGRSUZ_D01468</name>
</gene>
<feature type="non-terminal residue" evidence="8">
    <location>
        <position position="1"/>
    </location>
</feature>
<comment type="similarity">
    <text evidence="1">Belongs to the disease resistance NB-LRR family.</text>
</comment>
<protein>
    <submittedName>
        <fullName evidence="8">Uncharacterized protein</fullName>
    </submittedName>
</protein>
<dbReference type="PANTHER" id="PTHR33463:SF215">
    <property type="entry name" value="NB-ARC DOMAIN DISEASE RESISTANCE PROTEIN"/>
    <property type="match status" value="1"/>
</dbReference>
<feature type="non-terminal residue" evidence="8">
    <location>
        <position position="1137"/>
    </location>
</feature>
<dbReference type="PRINTS" id="PR00364">
    <property type="entry name" value="DISEASERSIST"/>
</dbReference>
<evidence type="ECO:0000256" key="3">
    <source>
        <dbReference type="ARBA" id="ARBA00022821"/>
    </source>
</evidence>
<dbReference type="GO" id="GO:0006952">
    <property type="term" value="P:defense response"/>
    <property type="evidence" value="ECO:0007669"/>
    <property type="project" value="UniProtKB-KW"/>
</dbReference>
<evidence type="ECO:0000256" key="5">
    <source>
        <dbReference type="SAM" id="Coils"/>
    </source>
</evidence>
<keyword evidence="5" id="KW-0175">Coiled coil</keyword>
<dbReference type="GO" id="GO:0043531">
    <property type="term" value="F:ADP binding"/>
    <property type="evidence" value="ECO:0007669"/>
    <property type="project" value="InterPro"/>
</dbReference>
<evidence type="ECO:0000259" key="7">
    <source>
        <dbReference type="Pfam" id="PF23247"/>
    </source>
</evidence>
<feature type="domain" description="Disease resistance protein At4g27190-like leucine-rich repeats" evidence="7">
    <location>
        <begin position="1039"/>
        <end position="1135"/>
    </location>
</feature>
<dbReference type="InterPro" id="IPR042197">
    <property type="entry name" value="Apaf_helical"/>
</dbReference>
<name>A0A059CG27_EUCGR</name>
<feature type="domain" description="Disease resistance protein At4g27190-like leucine-rich repeats" evidence="7">
    <location>
        <begin position="781"/>
        <end position="882"/>
    </location>
</feature>
<dbReference type="Gene3D" id="3.40.50.300">
    <property type="entry name" value="P-loop containing nucleotide triphosphate hydrolases"/>
    <property type="match status" value="1"/>
</dbReference>
<dbReference type="InterPro" id="IPR002182">
    <property type="entry name" value="NB-ARC"/>
</dbReference>
<evidence type="ECO:0000256" key="2">
    <source>
        <dbReference type="ARBA" id="ARBA00022741"/>
    </source>
</evidence>
<dbReference type="SUPFAM" id="SSF52540">
    <property type="entry name" value="P-loop containing nucleoside triphosphate hydrolases"/>
    <property type="match status" value="1"/>
</dbReference>
<feature type="coiled-coil region" evidence="5">
    <location>
        <begin position="10"/>
        <end position="69"/>
    </location>
</feature>
<dbReference type="eggNOG" id="KOG4658">
    <property type="taxonomic scope" value="Eukaryota"/>
</dbReference>
<keyword evidence="2" id="KW-0547">Nucleotide-binding</keyword>
<dbReference type="OMA" id="MEYIVAR"/>